<keyword evidence="2" id="KW-1185">Reference proteome</keyword>
<gene>
    <name evidence="1" type="ORF">BDR25DRAFT_387455</name>
</gene>
<dbReference type="Proteomes" id="UP000799755">
    <property type="component" value="Unassembled WGS sequence"/>
</dbReference>
<dbReference type="EMBL" id="MU003500">
    <property type="protein sequence ID" value="KAF2473301.1"/>
    <property type="molecule type" value="Genomic_DNA"/>
</dbReference>
<name>A0ACB6R4D7_9PLEO</name>
<evidence type="ECO:0000313" key="1">
    <source>
        <dbReference type="EMBL" id="KAF2473301.1"/>
    </source>
</evidence>
<evidence type="ECO:0000313" key="2">
    <source>
        <dbReference type="Proteomes" id="UP000799755"/>
    </source>
</evidence>
<sequence>MLKECVYLQTASSYFLLLHFFTPPLQLAIMDTINTRCFISGFRGDFAITTALAYYYRGHYIYGPTGNPIEPQQFTNGRINVAGVTATAAPSYDPHSPRLRSENEVAALWKSKINEETGNFSQYIITEEDVEMRPTIRHAAQAALASGSVLASSSRVPTSHDHTVRFANTLIPQITTRPSSIDTRRAPQELIARTATSPRLFVPHDYAHANLHAASAPASHHTSPFVSTNSSPALTRVNLRNINSSSRLTKLIADVHPDVDLRAFPFIPRSDEPFWVDHLTAPTAPVIKCAIHGGDCDGLTTTESNTTERYLLGSGFREDVPMFVRGGDRVMVDWSRVKDQEMENLDRGRERSMEIEGVK</sequence>
<proteinExistence type="predicted"/>
<organism evidence="1 2">
    <name type="scientific">Lindgomyces ingoldianus</name>
    <dbReference type="NCBI Taxonomy" id="673940"/>
    <lineage>
        <taxon>Eukaryota</taxon>
        <taxon>Fungi</taxon>
        <taxon>Dikarya</taxon>
        <taxon>Ascomycota</taxon>
        <taxon>Pezizomycotina</taxon>
        <taxon>Dothideomycetes</taxon>
        <taxon>Pleosporomycetidae</taxon>
        <taxon>Pleosporales</taxon>
        <taxon>Lindgomycetaceae</taxon>
        <taxon>Lindgomyces</taxon>
    </lineage>
</organism>
<protein>
    <submittedName>
        <fullName evidence="1">Uncharacterized protein</fullName>
    </submittedName>
</protein>
<comment type="caution">
    <text evidence="1">The sequence shown here is derived from an EMBL/GenBank/DDBJ whole genome shotgun (WGS) entry which is preliminary data.</text>
</comment>
<accession>A0ACB6R4D7</accession>
<reference evidence="1" key="1">
    <citation type="journal article" date="2020" name="Stud. Mycol.">
        <title>101 Dothideomycetes genomes: a test case for predicting lifestyles and emergence of pathogens.</title>
        <authorList>
            <person name="Haridas S."/>
            <person name="Albert R."/>
            <person name="Binder M."/>
            <person name="Bloem J."/>
            <person name="Labutti K."/>
            <person name="Salamov A."/>
            <person name="Andreopoulos B."/>
            <person name="Baker S."/>
            <person name="Barry K."/>
            <person name="Bills G."/>
            <person name="Bluhm B."/>
            <person name="Cannon C."/>
            <person name="Castanera R."/>
            <person name="Culley D."/>
            <person name="Daum C."/>
            <person name="Ezra D."/>
            <person name="Gonzalez J."/>
            <person name="Henrissat B."/>
            <person name="Kuo A."/>
            <person name="Liang C."/>
            <person name="Lipzen A."/>
            <person name="Lutzoni F."/>
            <person name="Magnuson J."/>
            <person name="Mondo S."/>
            <person name="Nolan M."/>
            <person name="Ohm R."/>
            <person name="Pangilinan J."/>
            <person name="Park H.-J."/>
            <person name="Ramirez L."/>
            <person name="Alfaro M."/>
            <person name="Sun H."/>
            <person name="Tritt A."/>
            <person name="Yoshinaga Y."/>
            <person name="Zwiers L.-H."/>
            <person name="Turgeon B."/>
            <person name="Goodwin S."/>
            <person name="Spatafora J."/>
            <person name="Crous P."/>
            <person name="Grigoriev I."/>
        </authorList>
    </citation>
    <scope>NUCLEOTIDE SEQUENCE</scope>
    <source>
        <strain evidence="1">ATCC 200398</strain>
    </source>
</reference>